<sequence length="105" mass="11471">MGKGLRPPVGDPDPTTKVADIHKGYHKHRGWGRGRRLVDPNPRIDWNLEFEIPIDSEAGAANLRPDPTSMVTGIFVGACNLSGGVRVADRRPRPPLSLFQILGPN</sequence>
<accession>A0A218WPC2</accession>
<evidence type="ECO:0000313" key="4">
    <source>
        <dbReference type="Proteomes" id="UP000197138"/>
    </source>
</evidence>
<dbReference type="Proteomes" id="UP000233551">
    <property type="component" value="Unassembled WGS sequence"/>
</dbReference>
<proteinExistence type="predicted"/>
<name>A0A218WPC2_PUNGR</name>
<dbReference type="AlphaFoldDB" id="A0A218WPC2"/>
<dbReference type="EMBL" id="PGOL01001064">
    <property type="protein sequence ID" value="PKI61213.1"/>
    <property type="molecule type" value="Genomic_DNA"/>
</dbReference>
<evidence type="ECO:0000313" key="2">
    <source>
        <dbReference type="EMBL" id="OWM74329.1"/>
    </source>
</evidence>
<evidence type="ECO:0000313" key="1">
    <source>
        <dbReference type="EMBL" id="OWM74328.1"/>
    </source>
</evidence>
<dbReference type="EMBL" id="MTKT01003779">
    <property type="protein sequence ID" value="OWM74328.1"/>
    <property type="molecule type" value="Genomic_DNA"/>
</dbReference>
<evidence type="ECO:0000313" key="3">
    <source>
        <dbReference type="EMBL" id="PKI61213.1"/>
    </source>
</evidence>
<comment type="caution">
    <text evidence="2">The sequence shown here is derived from an EMBL/GenBank/DDBJ whole genome shotgun (WGS) entry which is preliminary data.</text>
</comment>
<dbReference type="Proteomes" id="UP000197138">
    <property type="component" value="Unassembled WGS sequence"/>
</dbReference>
<reference evidence="3 5" key="3">
    <citation type="submission" date="2017-11" db="EMBL/GenBank/DDBJ databases">
        <title>De-novo sequencing of pomegranate (Punica granatum L.) genome.</title>
        <authorList>
            <person name="Akparov Z."/>
            <person name="Amiraslanov A."/>
            <person name="Hajiyeva S."/>
            <person name="Abbasov M."/>
            <person name="Kaur K."/>
            <person name="Hamwieh A."/>
            <person name="Solovyev V."/>
            <person name="Salamov A."/>
            <person name="Braich B."/>
            <person name="Kosarev P."/>
            <person name="Mahmoud A."/>
            <person name="Hajiyev E."/>
            <person name="Babayeva S."/>
            <person name="Izzatullayeva V."/>
            <person name="Mammadov A."/>
            <person name="Mammadov A."/>
            <person name="Sharifova S."/>
            <person name="Ojaghi J."/>
            <person name="Eynullazada K."/>
            <person name="Bayramov B."/>
            <person name="Abdulazimova A."/>
            <person name="Shahmuradov I."/>
        </authorList>
    </citation>
    <scope>NUCLEOTIDE SEQUENCE [LARGE SCALE GENOMIC DNA]</scope>
    <source>
        <strain evidence="3">AG2017</strain>
        <strain evidence="5">cv. AG2017</strain>
        <tissue evidence="3">Leaf</tissue>
    </source>
</reference>
<organism evidence="2 4">
    <name type="scientific">Punica granatum</name>
    <name type="common">Pomegranate</name>
    <dbReference type="NCBI Taxonomy" id="22663"/>
    <lineage>
        <taxon>Eukaryota</taxon>
        <taxon>Viridiplantae</taxon>
        <taxon>Streptophyta</taxon>
        <taxon>Embryophyta</taxon>
        <taxon>Tracheophyta</taxon>
        <taxon>Spermatophyta</taxon>
        <taxon>Magnoliopsida</taxon>
        <taxon>eudicotyledons</taxon>
        <taxon>Gunneridae</taxon>
        <taxon>Pentapetalae</taxon>
        <taxon>rosids</taxon>
        <taxon>malvids</taxon>
        <taxon>Myrtales</taxon>
        <taxon>Lythraceae</taxon>
        <taxon>Punica</taxon>
    </lineage>
</organism>
<gene>
    <name evidence="1" type="ORF">CDL15_Pgr013232</name>
    <name evidence="2" type="ORF">CDL15_Pgr013233</name>
    <name evidence="3" type="ORF">CRG98_018361</name>
</gene>
<reference evidence="4" key="1">
    <citation type="journal article" date="2017" name="Plant J.">
        <title>The pomegranate (Punica granatum L.) genome and the genomics of punicalagin biosynthesis.</title>
        <authorList>
            <person name="Qin G."/>
            <person name="Xu C."/>
            <person name="Ming R."/>
            <person name="Tang H."/>
            <person name="Guyot R."/>
            <person name="Kramer E.M."/>
            <person name="Hu Y."/>
            <person name="Yi X."/>
            <person name="Qi Y."/>
            <person name="Xu X."/>
            <person name="Gao Z."/>
            <person name="Pan H."/>
            <person name="Jian J."/>
            <person name="Tian Y."/>
            <person name="Yue Z."/>
            <person name="Xu Y."/>
        </authorList>
    </citation>
    <scope>NUCLEOTIDE SEQUENCE [LARGE SCALE GENOMIC DNA]</scope>
    <source>
        <strain evidence="4">cv. Dabenzi</strain>
    </source>
</reference>
<keyword evidence="5" id="KW-1185">Reference proteome</keyword>
<dbReference type="EMBL" id="MTKT01003779">
    <property type="protein sequence ID" value="OWM74329.1"/>
    <property type="molecule type" value="Genomic_DNA"/>
</dbReference>
<evidence type="ECO:0000313" key="5">
    <source>
        <dbReference type="Proteomes" id="UP000233551"/>
    </source>
</evidence>
<reference evidence="2" key="2">
    <citation type="submission" date="2017-06" db="EMBL/GenBank/DDBJ databases">
        <title>The pomegranate genome and the genomics of punicalagin biosynthesis.</title>
        <authorList>
            <person name="Xu C."/>
        </authorList>
    </citation>
    <scope>NUCLEOTIDE SEQUENCE [LARGE SCALE GENOMIC DNA]</scope>
    <source>
        <tissue evidence="2">Fresh leaf</tissue>
    </source>
</reference>
<protein>
    <submittedName>
        <fullName evidence="2">Uncharacterized protein</fullName>
    </submittedName>
</protein>